<evidence type="ECO:0000256" key="1">
    <source>
        <dbReference type="ARBA" id="ARBA00022679"/>
    </source>
</evidence>
<proteinExistence type="predicted"/>
<organism evidence="4">
    <name type="scientific">Halalkalibacterium halodurans</name>
    <name type="common">Bacillus halodurans</name>
    <dbReference type="NCBI Taxonomy" id="86665"/>
    <lineage>
        <taxon>Bacteria</taxon>
        <taxon>Bacillati</taxon>
        <taxon>Bacillota</taxon>
        <taxon>Bacilli</taxon>
        <taxon>Bacillales</taxon>
        <taxon>Bacillaceae</taxon>
        <taxon>Halalkalibacterium (ex Joshi et al. 2022)</taxon>
    </lineage>
</organism>
<dbReference type="InterPro" id="IPR000182">
    <property type="entry name" value="GNAT_dom"/>
</dbReference>
<reference evidence="4" key="1">
    <citation type="submission" date="2015-08" db="EMBL/GenBank/DDBJ databases">
        <title>Complete DNA Sequence of Pseudomonas syringae pv. actinidiae, the Causal Agent of Kiwifruit Canker Disease.</title>
        <authorList>
            <person name="Rikkerink E.H.A."/>
            <person name="Fineran P.C."/>
        </authorList>
    </citation>
    <scope>NUCLEOTIDE SEQUENCE</scope>
    <source>
        <strain evidence="4">DSM 13666</strain>
    </source>
</reference>
<dbReference type="GO" id="GO:0008080">
    <property type="term" value="F:N-acetyltransferase activity"/>
    <property type="evidence" value="ECO:0007669"/>
    <property type="project" value="UniProtKB-ARBA"/>
</dbReference>
<sequence>MIIREATVQDYEEVARLHTQVHEAHVKERGDIFRSNEPTLNPSFFQAAVQGEKSTVLVFVDEREKIGAYSVIHLVQTPLLPTMQQRKTVYISDLCVDETRRGGGIGRLIFEAIISYGKAHQVDAIELDVYDFNDRAKAFYHSLGMRCQKQTMELPL</sequence>
<dbReference type="InterPro" id="IPR051016">
    <property type="entry name" value="Diverse_Substrate_AcTransf"/>
</dbReference>
<dbReference type="OMA" id="QPFSTNM"/>
<name>A0A0M0KL12_ALKHA</name>
<dbReference type="EMBL" id="LILD01000001">
    <property type="protein sequence ID" value="KOO39556.1"/>
    <property type="molecule type" value="Genomic_DNA"/>
</dbReference>
<dbReference type="AlphaFoldDB" id="A0A0M0KL12"/>
<keyword evidence="2" id="KW-0012">Acyltransferase</keyword>
<accession>A0A0M0KL12</accession>
<dbReference type="PANTHER" id="PTHR10545:SF29">
    <property type="entry name" value="GH14572P-RELATED"/>
    <property type="match status" value="1"/>
</dbReference>
<dbReference type="GeneID" id="87597036"/>
<accession>A0A4Y7X167</accession>
<dbReference type="PANTHER" id="PTHR10545">
    <property type="entry name" value="DIAMINE N-ACETYLTRANSFERASE"/>
    <property type="match status" value="1"/>
</dbReference>
<dbReference type="InterPro" id="IPR016181">
    <property type="entry name" value="Acyl_CoA_acyltransferase"/>
</dbReference>
<evidence type="ECO:0000256" key="2">
    <source>
        <dbReference type="ARBA" id="ARBA00023315"/>
    </source>
</evidence>
<dbReference type="PROSITE" id="PS51186">
    <property type="entry name" value="GNAT"/>
    <property type="match status" value="1"/>
</dbReference>
<dbReference type="SUPFAM" id="SSF55729">
    <property type="entry name" value="Acyl-CoA N-acyltransferases (Nat)"/>
    <property type="match status" value="1"/>
</dbReference>
<dbReference type="RefSeq" id="WP_010897573.1">
    <property type="nucleotide sequence ID" value="NZ_CP040441.1"/>
</dbReference>
<dbReference type="Gene3D" id="3.40.630.30">
    <property type="match status" value="1"/>
</dbReference>
<dbReference type="Pfam" id="PF00583">
    <property type="entry name" value="Acetyltransf_1"/>
    <property type="match status" value="1"/>
</dbReference>
<evidence type="ECO:0000259" key="3">
    <source>
        <dbReference type="PROSITE" id="PS51186"/>
    </source>
</evidence>
<evidence type="ECO:0000313" key="4">
    <source>
        <dbReference type="EMBL" id="KOO39556.1"/>
    </source>
</evidence>
<keyword evidence="1" id="KW-0808">Transferase</keyword>
<dbReference type="PATRIC" id="fig|136160.3.peg.2902"/>
<feature type="domain" description="N-acetyltransferase" evidence="3">
    <location>
        <begin position="1"/>
        <end position="156"/>
    </location>
</feature>
<protein>
    <recommendedName>
        <fullName evidence="3">N-acetyltransferase domain-containing protein</fullName>
    </recommendedName>
</protein>
<dbReference type="SMR" id="A0A0M0KL12"/>
<comment type="caution">
    <text evidence="4">The sequence shown here is derived from an EMBL/GenBank/DDBJ whole genome shotgun (WGS) entry which is preliminary data.</text>
</comment>
<gene>
    <name evidence="4" type="ORF">AMD02_12385</name>
</gene>
<dbReference type="CDD" id="cd04301">
    <property type="entry name" value="NAT_SF"/>
    <property type="match status" value="1"/>
</dbReference>